<dbReference type="GO" id="GO:0007165">
    <property type="term" value="P:signal transduction"/>
    <property type="evidence" value="ECO:0007669"/>
    <property type="project" value="UniProtKB-KW"/>
</dbReference>
<dbReference type="AlphaFoldDB" id="A0A5C1EB74"/>
<dbReference type="EMBL" id="CP022579">
    <property type="protein sequence ID" value="QEL65829.1"/>
    <property type="molecule type" value="Genomic_DNA"/>
</dbReference>
<evidence type="ECO:0000256" key="2">
    <source>
        <dbReference type="ARBA" id="ARBA00023224"/>
    </source>
</evidence>
<dbReference type="GO" id="GO:0016020">
    <property type="term" value="C:membrane"/>
    <property type="evidence" value="ECO:0007669"/>
    <property type="project" value="UniProtKB-SubCell"/>
</dbReference>
<feature type="domain" description="HAMP" evidence="6">
    <location>
        <begin position="213"/>
        <end position="267"/>
    </location>
</feature>
<evidence type="ECO:0000259" key="5">
    <source>
        <dbReference type="PROSITE" id="PS50111"/>
    </source>
</evidence>
<dbReference type="KEGG" id="otr:OTERR_23530"/>
<dbReference type="InterPro" id="IPR003660">
    <property type="entry name" value="HAMP_dom"/>
</dbReference>
<protein>
    <submittedName>
        <fullName evidence="7">Methyl-accepting chemotaxis protein</fullName>
    </submittedName>
</protein>
<dbReference type="Pfam" id="PF00672">
    <property type="entry name" value="HAMP"/>
    <property type="match status" value="1"/>
</dbReference>
<evidence type="ECO:0000256" key="1">
    <source>
        <dbReference type="ARBA" id="ARBA00004370"/>
    </source>
</evidence>
<gene>
    <name evidence="7" type="primary">mcp</name>
    <name evidence="7" type="ORF">OTERR_23530</name>
</gene>
<dbReference type="PROSITE" id="PS50111">
    <property type="entry name" value="CHEMOTAXIS_TRANSDUC_2"/>
    <property type="match status" value="1"/>
</dbReference>
<dbReference type="Gene3D" id="1.10.287.950">
    <property type="entry name" value="Methyl-accepting chemotaxis protein"/>
    <property type="match status" value="1"/>
</dbReference>
<keyword evidence="2 4" id="KW-0807">Transducer</keyword>
<dbReference type="GO" id="GO:0006935">
    <property type="term" value="P:chemotaxis"/>
    <property type="evidence" value="ECO:0007669"/>
    <property type="project" value="InterPro"/>
</dbReference>
<dbReference type="Pfam" id="PF12729">
    <property type="entry name" value="4HB_MCP_1"/>
    <property type="match status" value="1"/>
</dbReference>
<evidence type="ECO:0000313" key="7">
    <source>
        <dbReference type="EMBL" id="QEL65829.1"/>
    </source>
</evidence>
<dbReference type="SMART" id="SM00283">
    <property type="entry name" value="MA"/>
    <property type="match status" value="1"/>
</dbReference>
<evidence type="ECO:0000259" key="6">
    <source>
        <dbReference type="PROSITE" id="PS50885"/>
    </source>
</evidence>
<comment type="similarity">
    <text evidence="3">Belongs to the methyl-accepting chemotaxis (MCP) protein family.</text>
</comment>
<dbReference type="CDD" id="cd19411">
    <property type="entry name" value="MCP2201-like_sensor"/>
    <property type="match status" value="1"/>
</dbReference>
<proteinExistence type="inferred from homology"/>
<name>A0A5C1EB74_9RHOO</name>
<feature type="domain" description="Methyl-accepting transducer" evidence="5">
    <location>
        <begin position="272"/>
        <end position="508"/>
    </location>
</feature>
<accession>A0A5C1EB74</accession>
<reference evidence="7 8" key="1">
    <citation type="submission" date="2017-07" db="EMBL/GenBank/DDBJ databases">
        <title>Complete genome sequence of Oryzomicrobium terrae TPP412.</title>
        <authorList>
            <person name="Chiu L.-W."/>
            <person name="Lo K.-J."/>
            <person name="Tsai Y.-M."/>
            <person name="Lin S.-S."/>
            <person name="Kuo C.-H."/>
            <person name="Liu C.-T."/>
        </authorList>
    </citation>
    <scope>NUCLEOTIDE SEQUENCE [LARGE SCALE GENOMIC DNA]</scope>
    <source>
        <strain evidence="7 8">TPP412</strain>
    </source>
</reference>
<dbReference type="FunFam" id="1.10.287.950:FF:000001">
    <property type="entry name" value="Methyl-accepting chemotaxis sensory transducer"/>
    <property type="match status" value="1"/>
</dbReference>
<dbReference type="CDD" id="cd06225">
    <property type="entry name" value="HAMP"/>
    <property type="match status" value="1"/>
</dbReference>
<dbReference type="InterPro" id="IPR004090">
    <property type="entry name" value="Chemotax_Me-accpt_rcpt"/>
</dbReference>
<dbReference type="InterPro" id="IPR047347">
    <property type="entry name" value="YvaQ-like_sensor"/>
</dbReference>
<keyword evidence="8" id="KW-1185">Reference proteome</keyword>
<dbReference type="Pfam" id="PF00015">
    <property type="entry name" value="MCPsignal"/>
    <property type="match status" value="1"/>
</dbReference>
<dbReference type="PANTHER" id="PTHR32089:SF112">
    <property type="entry name" value="LYSOZYME-LIKE PROTEIN-RELATED"/>
    <property type="match status" value="1"/>
</dbReference>
<dbReference type="RefSeq" id="WP_149425901.1">
    <property type="nucleotide sequence ID" value="NZ_CP022579.1"/>
</dbReference>
<evidence type="ECO:0000256" key="3">
    <source>
        <dbReference type="ARBA" id="ARBA00029447"/>
    </source>
</evidence>
<comment type="subcellular location">
    <subcellularLocation>
        <location evidence="1">Membrane</location>
    </subcellularLocation>
</comment>
<organism evidence="7 8">
    <name type="scientific">Oryzomicrobium terrae</name>
    <dbReference type="NCBI Taxonomy" id="1735038"/>
    <lineage>
        <taxon>Bacteria</taxon>
        <taxon>Pseudomonadati</taxon>
        <taxon>Pseudomonadota</taxon>
        <taxon>Betaproteobacteria</taxon>
        <taxon>Rhodocyclales</taxon>
        <taxon>Rhodocyclaceae</taxon>
        <taxon>Oryzomicrobium</taxon>
    </lineage>
</organism>
<dbReference type="SMART" id="SM00304">
    <property type="entry name" value="HAMP"/>
    <property type="match status" value="2"/>
</dbReference>
<dbReference type="SUPFAM" id="SSF58104">
    <property type="entry name" value="Methyl-accepting chemotaxis protein (MCP) signaling domain"/>
    <property type="match status" value="1"/>
</dbReference>
<evidence type="ECO:0000313" key="8">
    <source>
        <dbReference type="Proteomes" id="UP000323671"/>
    </source>
</evidence>
<dbReference type="PROSITE" id="PS50885">
    <property type="entry name" value="HAMP"/>
    <property type="match status" value="1"/>
</dbReference>
<dbReference type="Proteomes" id="UP000323671">
    <property type="component" value="Chromosome"/>
</dbReference>
<dbReference type="InterPro" id="IPR004089">
    <property type="entry name" value="MCPsignal_dom"/>
</dbReference>
<dbReference type="PANTHER" id="PTHR32089">
    <property type="entry name" value="METHYL-ACCEPTING CHEMOTAXIS PROTEIN MCPB"/>
    <property type="match status" value="1"/>
</dbReference>
<dbReference type="GO" id="GO:0004888">
    <property type="term" value="F:transmembrane signaling receptor activity"/>
    <property type="evidence" value="ECO:0007669"/>
    <property type="project" value="InterPro"/>
</dbReference>
<dbReference type="InterPro" id="IPR024478">
    <property type="entry name" value="HlyB_4HB_MCP"/>
</dbReference>
<dbReference type="PRINTS" id="PR00260">
    <property type="entry name" value="CHEMTRNSDUCR"/>
</dbReference>
<sequence>MNVFAAARIGQRLALGFAAVLVLFLITNGLGLWQLQKVAESTRAMMEVPLQKERLTSDWNRNITAGVARTTAIAKSSDPALAQFFAEAAAQSTKQSSEYQKAIEALLSSDAEKALFAEVGEARKVYLSSRDAIMKAKKEGQVEEANQILESTFVPGSKRFLEKVQALTDMQRQTIDATARQVEEANARGQQMVMIMAALAIALGVTVSWLISRSIRGPLDETVAALERVAAGDLTVSLRAHPSHQDEISRLQRATATMVRELSGLLRDLKGQSGQLSDAATTLSGASHQVKQGSEHQSEATASMAAALEEMSTSINHVADLSRDAQQISSASGQQARDGADTIHRMMDDIGRIADSIQEAAGTAADLGASSERISGITQVIKDVADQTNLLALNAAIEAARAGEAGRGFAVVADEVRQLAEKTRQSALEIADMITSIQHGAKTMAAQMEVSVQRVGEGRAMAAAAGEAIHGINDGTERVVGVIDDVSTALKEQAAASQEIAGRVENIVQMIEENNVSMGAVADTAGSLDALAAQLKRDVERFRIAG</sequence>
<evidence type="ECO:0000256" key="4">
    <source>
        <dbReference type="PROSITE-ProRule" id="PRU00284"/>
    </source>
</evidence>